<dbReference type="InterPro" id="IPR007956">
    <property type="entry name" value="Malonyl_CoA_deC_C"/>
</dbReference>
<protein>
    <submittedName>
        <fullName evidence="3">Malonyl-CoA decarboxylase</fullName>
        <ecNumber evidence="3">4.1.1.9</ecNumber>
    </submittedName>
</protein>
<dbReference type="InterPro" id="IPR042303">
    <property type="entry name" value="Malonyl_CoA_deC_C_sf"/>
</dbReference>
<dbReference type="EMBL" id="OJIN01000004">
    <property type="protein sequence ID" value="SPD71732.1"/>
    <property type="molecule type" value="Genomic_DNA"/>
</dbReference>
<organism evidence="3">
    <name type="scientific">uncultured Desulfobacterium sp</name>
    <dbReference type="NCBI Taxonomy" id="201089"/>
    <lineage>
        <taxon>Bacteria</taxon>
        <taxon>Pseudomonadati</taxon>
        <taxon>Thermodesulfobacteriota</taxon>
        <taxon>Desulfobacteria</taxon>
        <taxon>Desulfobacterales</taxon>
        <taxon>Desulfobacteriaceae</taxon>
        <taxon>Desulfobacterium</taxon>
        <taxon>environmental samples</taxon>
    </lineage>
</organism>
<dbReference type="GO" id="GO:0050080">
    <property type="term" value="F:malonyl-CoA decarboxylase activity"/>
    <property type="evidence" value="ECO:0007669"/>
    <property type="project" value="UniProtKB-EC"/>
</dbReference>
<dbReference type="PANTHER" id="PTHR28641">
    <property type="match status" value="1"/>
</dbReference>
<dbReference type="AlphaFoldDB" id="A0A445MQM6"/>
<feature type="domain" description="Malonyl-CoA decarboxylase C-terminal" evidence="1">
    <location>
        <begin position="184"/>
        <end position="441"/>
    </location>
</feature>
<dbReference type="InterPro" id="IPR038917">
    <property type="entry name" value="Malonyl_CoA_deC"/>
</dbReference>
<reference evidence="3" key="1">
    <citation type="submission" date="2018-01" db="EMBL/GenBank/DDBJ databases">
        <authorList>
            <person name="Regsiter A."/>
            <person name="William W."/>
        </authorList>
    </citation>
    <scope>NUCLEOTIDE SEQUENCE</scope>
    <source>
        <strain evidence="3">TRIP AH-1</strain>
    </source>
</reference>
<dbReference type="Gene3D" id="3.40.630.150">
    <property type="entry name" value="Malonyl-CoA decarboxylase, catalytic domain"/>
    <property type="match status" value="1"/>
</dbReference>
<dbReference type="EC" id="4.1.1.9" evidence="3"/>
<evidence type="ECO:0000259" key="2">
    <source>
        <dbReference type="Pfam" id="PF17408"/>
    </source>
</evidence>
<dbReference type="Pfam" id="PF05292">
    <property type="entry name" value="MCD"/>
    <property type="match status" value="1"/>
</dbReference>
<dbReference type="InterPro" id="IPR035372">
    <property type="entry name" value="MCD_N"/>
</dbReference>
<dbReference type="InterPro" id="IPR038351">
    <property type="entry name" value="MCD_N_sf"/>
</dbReference>
<name>A0A445MQM6_9BACT</name>
<dbReference type="Gene3D" id="1.20.140.90">
    <property type="entry name" value="Malonyl-CoA decarboxylase, oligemerization domain"/>
    <property type="match status" value="1"/>
</dbReference>
<dbReference type="Pfam" id="PF17408">
    <property type="entry name" value="MCD_N"/>
    <property type="match status" value="1"/>
</dbReference>
<feature type="domain" description="Malonyl-CoA decarboxylase N-terminal" evidence="2">
    <location>
        <begin position="94"/>
        <end position="181"/>
    </location>
</feature>
<sequence>MRIDVTRFRRASIVNLMRTWRGLKGTARHAIKGKVDAELPKEDMEYLHRRMIECVEGKGGEVSARARSAELGHIYMHLNKKGRERFLKMLGRDFNLENERVISHLERFKNARSEQERLSAELGLREALNSPRLQILRQFNTLSDGFKFLVDMRTDLLALNKNDIYLQRLEKDIKFLLRSFFDIGLLNLSEISWNSPAALLEKLIRYEAVHEISSWADLKNRLDSDRRCFAFFHNKMPDEPLIFIEVALVKGMADNVQVLLDQRSPAQDPEEADTAIFYSINNTQRGLTGISFGNFLIKWVVAELSATLKNLKVFATLSPVPGFRKWLDPLLQKGDTSLFSQPDIQAINRLRPGENAGHGLLEILNRDWPKDEKTCGIIKQPLMGFAAHYLVHEKKGQNAIDPVAHFHLSNGACLERINWLADTSEKGIRESATVMVNYLYKLTHIDDYHEAYTDDGKISISKQVKDLLK</sequence>
<keyword evidence="3" id="KW-0456">Lyase</keyword>
<dbReference type="GO" id="GO:0006633">
    <property type="term" value="P:fatty acid biosynthetic process"/>
    <property type="evidence" value="ECO:0007669"/>
    <property type="project" value="InterPro"/>
</dbReference>
<accession>A0A445MQM6</accession>
<proteinExistence type="predicted"/>
<dbReference type="PANTHER" id="PTHR28641:SF1">
    <property type="entry name" value="MALONYL-COA DECARBOXYLASE, MITOCHONDRIAL"/>
    <property type="match status" value="1"/>
</dbReference>
<gene>
    <name evidence="3" type="primary">matA</name>
    <name evidence="3" type="ORF">PITCH_A1010002</name>
</gene>
<evidence type="ECO:0000259" key="1">
    <source>
        <dbReference type="Pfam" id="PF05292"/>
    </source>
</evidence>
<evidence type="ECO:0000313" key="3">
    <source>
        <dbReference type="EMBL" id="SPD71732.1"/>
    </source>
</evidence>